<organism evidence="1">
    <name type="scientific">Sarcoptes scabiei</name>
    <name type="common">Itch mite</name>
    <name type="synonym">Acarus scabiei</name>
    <dbReference type="NCBI Taxonomy" id="52283"/>
    <lineage>
        <taxon>Eukaryota</taxon>
        <taxon>Metazoa</taxon>
        <taxon>Ecdysozoa</taxon>
        <taxon>Arthropoda</taxon>
        <taxon>Chelicerata</taxon>
        <taxon>Arachnida</taxon>
        <taxon>Acari</taxon>
        <taxon>Acariformes</taxon>
        <taxon>Sarcoptiformes</taxon>
        <taxon>Astigmata</taxon>
        <taxon>Psoroptidia</taxon>
        <taxon>Sarcoptoidea</taxon>
        <taxon>Sarcoptidae</taxon>
        <taxon>Sarcoptinae</taxon>
        <taxon>Sarcoptes</taxon>
    </lineage>
</organism>
<dbReference type="Proteomes" id="UP000070412">
    <property type="component" value="Unassembled WGS sequence"/>
</dbReference>
<dbReference type="EMBL" id="WVUK01000065">
    <property type="protein sequence ID" value="KAF7489216.1"/>
    <property type="molecule type" value="Genomic_DNA"/>
</dbReference>
<dbReference type="AlphaFoldDB" id="A0A834R5V8"/>
<dbReference type="PANTHER" id="PTHR33964">
    <property type="entry name" value="RE45066P-RELATED"/>
    <property type="match status" value="1"/>
</dbReference>
<sequence>MKTNQLDILRWLLRFNVRRKRFSSRIVKNLRFNRDSIRSESFKTLLQFFPLRKNQPNKRDKMFKEFALICGTIFSVLVSVNCDCKTVEELDQCAYEINFLANRNIQVPSDDDGAIKMCDKAKEGLKCLTDYAKECSKGPVRAVATKLSNDLEKHLHARCDDPGQRGELLKHIQCFKDQSKADAIRLCSDKHMVMMEKVSNLPKPLRVGGACCSSHSFHECVIGHITKLCSGETGDYFSDMVDDVAEENIDLICKEFTNLDRCDAKFDPAVWTELKGIMASEDPVNVDRHKYKTLVPIIMKMIKDP</sequence>
<evidence type="ECO:0000313" key="2">
    <source>
        <dbReference type="EnsemblMetazoa" id="KAF7489216.1"/>
    </source>
</evidence>
<reference evidence="3" key="1">
    <citation type="journal article" date="2020" name="PLoS Negl. Trop. Dis.">
        <title>High-quality nuclear genome for Sarcoptes scabiei-A critical resource for a neglected parasite.</title>
        <authorList>
            <person name="Korhonen P.K."/>
            <person name="Gasser R.B."/>
            <person name="Ma G."/>
            <person name="Wang T."/>
            <person name="Stroehlein A.J."/>
            <person name="Young N.D."/>
            <person name="Ang C.S."/>
            <person name="Fernando D.D."/>
            <person name="Lu H.C."/>
            <person name="Taylor S."/>
            <person name="Reynolds S.L."/>
            <person name="Mofiz E."/>
            <person name="Najaraj S.H."/>
            <person name="Gowda H."/>
            <person name="Madugundu A."/>
            <person name="Renuse S."/>
            <person name="Holt D."/>
            <person name="Pandey A."/>
            <person name="Papenfuss A.T."/>
            <person name="Fischer K."/>
        </authorList>
    </citation>
    <scope>NUCLEOTIDE SEQUENCE [LARGE SCALE GENOMIC DNA]</scope>
</reference>
<dbReference type="PANTHER" id="PTHR33964:SF1">
    <property type="entry name" value="RE45066P"/>
    <property type="match status" value="1"/>
</dbReference>
<keyword evidence="3" id="KW-1185">Reference proteome</keyword>
<protein>
    <submittedName>
        <fullName evidence="1 2">Uncharacterized protein</fullName>
    </submittedName>
</protein>
<dbReference type="OrthoDB" id="6497115at2759"/>
<accession>A0A834R5V8</accession>
<evidence type="ECO:0000313" key="3">
    <source>
        <dbReference type="Proteomes" id="UP000070412"/>
    </source>
</evidence>
<reference evidence="2" key="3">
    <citation type="submission" date="2022-06" db="UniProtKB">
        <authorList>
            <consortium name="EnsemblMetazoa"/>
        </authorList>
    </citation>
    <scope>IDENTIFICATION</scope>
</reference>
<dbReference type="EnsemblMetazoa" id="SSS_8172s_mrna">
    <property type="protein sequence ID" value="KAF7489216.1"/>
    <property type="gene ID" value="SSS_8172"/>
</dbReference>
<reference evidence="1" key="2">
    <citation type="submission" date="2020-01" db="EMBL/GenBank/DDBJ databases">
        <authorList>
            <person name="Korhonen P.K.K."/>
            <person name="Guangxu M.G."/>
            <person name="Wang T.W."/>
            <person name="Stroehlein A.J.S."/>
            <person name="Young N.D."/>
            <person name="Ang C.-S.A."/>
            <person name="Fernando D.W.F."/>
            <person name="Lu H.L."/>
            <person name="Taylor S.T."/>
            <person name="Ehtesham M.E.M."/>
            <person name="Najaraj S.H.N."/>
            <person name="Harsha G.H.G."/>
            <person name="Madugundu A.M."/>
            <person name="Renuse S.R."/>
            <person name="Holt D.H."/>
            <person name="Pandey A.P."/>
            <person name="Papenfuss A.P."/>
            <person name="Gasser R.B.G."/>
            <person name="Fischer K.F."/>
        </authorList>
    </citation>
    <scope>NUCLEOTIDE SEQUENCE</scope>
    <source>
        <strain evidence="1">SSS_KF_BRIS2020</strain>
    </source>
</reference>
<proteinExistence type="predicted"/>
<name>A0A834R5V8_SARSC</name>
<gene>
    <name evidence="1" type="ORF">SSS_8172</name>
</gene>
<evidence type="ECO:0000313" key="1">
    <source>
        <dbReference type="EMBL" id="KAF7489216.1"/>
    </source>
</evidence>